<dbReference type="GO" id="GO:0016651">
    <property type="term" value="F:oxidoreductase activity, acting on NAD(P)H"/>
    <property type="evidence" value="ECO:0007669"/>
    <property type="project" value="InterPro"/>
</dbReference>
<evidence type="ECO:0000256" key="1">
    <source>
        <dbReference type="ARBA" id="ARBA00008072"/>
    </source>
</evidence>
<dbReference type="InterPro" id="IPR036291">
    <property type="entry name" value="NAD(P)-bd_dom_sf"/>
</dbReference>
<dbReference type="STRING" id="252740.A0A423VX16"/>
<comment type="caution">
    <text evidence="4">The sequence shown here is derived from an EMBL/GenBank/DDBJ whole genome shotgun (WGS) entry which is preliminary data.</text>
</comment>
<evidence type="ECO:0000313" key="4">
    <source>
        <dbReference type="EMBL" id="ROV95630.1"/>
    </source>
</evidence>
<dbReference type="InterPro" id="IPR020843">
    <property type="entry name" value="ER"/>
</dbReference>
<dbReference type="InterPro" id="IPR047122">
    <property type="entry name" value="Trans-enoyl_RdTase-like"/>
</dbReference>
<dbReference type="InterPro" id="IPR011032">
    <property type="entry name" value="GroES-like_sf"/>
</dbReference>
<dbReference type="AlphaFoldDB" id="A0A423VX16"/>
<dbReference type="Gene3D" id="3.90.180.10">
    <property type="entry name" value="Medium-chain alcohol dehydrogenases, catalytic domain"/>
    <property type="match status" value="1"/>
</dbReference>
<reference evidence="4 5" key="1">
    <citation type="submission" date="2015-09" db="EMBL/GenBank/DDBJ databases">
        <title>Host preference determinants of Valsa canker pathogens revealed by comparative genomics.</title>
        <authorList>
            <person name="Yin Z."/>
            <person name="Huang L."/>
        </authorList>
    </citation>
    <scope>NUCLEOTIDE SEQUENCE [LARGE SCALE GENOMIC DNA]</scope>
    <source>
        <strain evidence="4 5">YSFL</strain>
    </source>
</reference>
<evidence type="ECO:0000259" key="3">
    <source>
        <dbReference type="SMART" id="SM00829"/>
    </source>
</evidence>
<dbReference type="Proteomes" id="UP000284375">
    <property type="component" value="Unassembled WGS sequence"/>
</dbReference>
<dbReference type="OrthoDB" id="3509362at2759"/>
<dbReference type="Gene3D" id="3.40.50.720">
    <property type="entry name" value="NAD(P)-binding Rossmann-like Domain"/>
    <property type="match status" value="1"/>
</dbReference>
<accession>A0A423VX16</accession>
<protein>
    <recommendedName>
        <fullName evidence="3">Enoyl reductase (ER) domain-containing protein</fullName>
    </recommendedName>
</protein>
<dbReference type="Pfam" id="PF08240">
    <property type="entry name" value="ADH_N"/>
    <property type="match status" value="1"/>
</dbReference>
<gene>
    <name evidence="4" type="ORF">VSDG_05333</name>
</gene>
<sequence length="349" mass="37484">MATHTAAWIRSKHAALEIGPAETPVPGPLELLIRVKFIAFSPIESKLQKMEVHPLSYPNILGLSFSGVVEKVGSGVQGFSEGDNVAVIRPHSKQNDPRFGAFQQYALACANTTARLAHGAMLESGASVILNLAAVTAACSVFLGLQRPSLNISEPPPPLGQKILVYGGSSSCGGLAIRYAAAAGYEVVTTSSPKNHDYVASLDPAVIIDHTQPHERIVADLKAHGPYHHILDTIGIPSVTNIITRFLASMGGGGYNTLIPLLPGTDAIPENVERRFESYGWVLSDPQHDKEDLRQWFYDTLVTQGLASGHIVPTPSQWISGGLENAQHALDLMDRGEVSAHKLIMDPWN</sequence>
<dbReference type="PANTHER" id="PTHR45348">
    <property type="entry name" value="HYPOTHETICAL OXIDOREDUCTASE (EUROFUNG)"/>
    <property type="match status" value="1"/>
</dbReference>
<proteinExistence type="inferred from homology"/>
<dbReference type="EMBL" id="LJZO01000023">
    <property type="protein sequence ID" value="ROV95630.1"/>
    <property type="molecule type" value="Genomic_DNA"/>
</dbReference>
<dbReference type="SMART" id="SM00829">
    <property type="entry name" value="PKS_ER"/>
    <property type="match status" value="1"/>
</dbReference>
<evidence type="ECO:0000256" key="2">
    <source>
        <dbReference type="ARBA" id="ARBA00023002"/>
    </source>
</evidence>
<keyword evidence="5" id="KW-1185">Reference proteome</keyword>
<feature type="domain" description="Enoyl reductase (ER)" evidence="3">
    <location>
        <begin position="11"/>
        <end position="345"/>
    </location>
</feature>
<comment type="similarity">
    <text evidence="1">Belongs to the zinc-containing alcohol dehydrogenase family.</text>
</comment>
<name>A0A423VX16_CYTCH</name>
<evidence type="ECO:0000313" key="5">
    <source>
        <dbReference type="Proteomes" id="UP000284375"/>
    </source>
</evidence>
<keyword evidence="2" id="KW-0560">Oxidoreductase</keyword>
<dbReference type="SUPFAM" id="SSF51735">
    <property type="entry name" value="NAD(P)-binding Rossmann-fold domains"/>
    <property type="match status" value="1"/>
</dbReference>
<organism evidence="4 5">
    <name type="scientific">Cytospora chrysosperma</name>
    <name type="common">Cytospora canker fungus</name>
    <name type="synonym">Sphaeria chrysosperma</name>
    <dbReference type="NCBI Taxonomy" id="252740"/>
    <lineage>
        <taxon>Eukaryota</taxon>
        <taxon>Fungi</taxon>
        <taxon>Dikarya</taxon>
        <taxon>Ascomycota</taxon>
        <taxon>Pezizomycotina</taxon>
        <taxon>Sordariomycetes</taxon>
        <taxon>Sordariomycetidae</taxon>
        <taxon>Diaporthales</taxon>
        <taxon>Cytosporaceae</taxon>
        <taxon>Cytospora</taxon>
    </lineage>
</organism>
<dbReference type="SUPFAM" id="SSF50129">
    <property type="entry name" value="GroES-like"/>
    <property type="match status" value="1"/>
</dbReference>
<dbReference type="CDD" id="cd08249">
    <property type="entry name" value="enoyl_reductase_like"/>
    <property type="match status" value="1"/>
</dbReference>
<dbReference type="PANTHER" id="PTHR45348:SF2">
    <property type="entry name" value="ZINC-TYPE ALCOHOL DEHYDROGENASE-LIKE PROTEIN C2E1P3.01"/>
    <property type="match status" value="1"/>
</dbReference>
<dbReference type="InterPro" id="IPR013154">
    <property type="entry name" value="ADH-like_N"/>
</dbReference>